<dbReference type="Pfam" id="PF13727">
    <property type="entry name" value="CoA_binding_3"/>
    <property type="match status" value="1"/>
</dbReference>
<dbReference type="InterPro" id="IPR017475">
    <property type="entry name" value="EPS_sugar_tfrase"/>
</dbReference>
<feature type="transmembrane region" description="Helical" evidence="6">
    <location>
        <begin position="198"/>
        <end position="219"/>
    </location>
</feature>
<name>A0A3B0RY48_9ZZZZ</name>
<keyword evidence="2 8" id="KW-0808">Transferase</keyword>
<protein>
    <submittedName>
        <fullName evidence="8">Undecaprenyl-phosphate galactosephosphotransferase</fullName>
        <ecNumber evidence="8">2.7.8.6</ecNumber>
    </submittedName>
</protein>
<dbReference type="InterPro" id="IPR036291">
    <property type="entry name" value="NAD(P)-bd_dom_sf"/>
</dbReference>
<dbReference type="InterPro" id="IPR003362">
    <property type="entry name" value="Bact_transf"/>
</dbReference>
<evidence type="ECO:0000256" key="2">
    <source>
        <dbReference type="ARBA" id="ARBA00022679"/>
    </source>
</evidence>
<organism evidence="8">
    <name type="scientific">hydrothermal vent metagenome</name>
    <dbReference type="NCBI Taxonomy" id="652676"/>
    <lineage>
        <taxon>unclassified sequences</taxon>
        <taxon>metagenomes</taxon>
        <taxon>ecological metagenomes</taxon>
    </lineage>
</organism>
<keyword evidence="3 6" id="KW-0812">Transmembrane</keyword>
<keyword evidence="5 6" id="KW-0472">Membrane</keyword>
<dbReference type="NCBIfam" id="TIGR03023">
    <property type="entry name" value="WcaJ_sugtrans"/>
    <property type="match status" value="1"/>
</dbReference>
<evidence type="ECO:0000256" key="4">
    <source>
        <dbReference type="ARBA" id="ARBA00022989"/>
    </source>
</evidence>
<dbReference type="GO" id="GO:0089702">
    <property type="term" value="F:undecaprenyl-phosphate glucose phosphotransferase activity"/>
    <property type="evidence" value="ECO:0007669"/>
    <property type="project" value="TreeGrafter"/>
</dbReference>
<comment type="subcellular location">
    <subcellularLocation>
        <location evidence="1">Membrane</location>
        <topology evidence="1">Multi-pass membrane protein</topology>
    </subcellularLocation>
</comment>
<dbReference type="NCBIfam" id="TIGR03025">
    <property type="entry name" value="EPS_sugtrans"/>
    <property type="match status" value="1"/>
</dbReference>
<keyword evidence="4 6" id="KW-1133">Transmembrane helix</keyword>
<evidence type="ECO:0000256" key="5">
    <source>
        <dbReference type="ARBA" id="ARBA00023136"/>
    </source>
</evidence>
<dbReference type="EC" id="2.7.8.6" evidence="8"/>
<dbReference type="Gene3D" id="3.40.50.720">
    <property type="entry name" value="NAD(P)-binding Rossmann-like Domain"/>
    <property type="match status" value="1"/>
</dbReference>
<dbReference type="GO" id="GO:0047360">
    <property type="term" value="F:undecaprenyl-phosphate galactose phosphotransferase activity"/>
    <property type="evidence" value="ECO:0007669"/>
    <property type="project" value="UniProtKB-EC"/>
</dbReference>
<dbReference type="Pfam" id="PF02397">
    <property type="entry name" value="Bac_transf"/>
    <property type="match status" value="1"/>
</dbReference>
<evidence type="ECO:0000256" key="3">
    <source>
        <dbReference type="ARBA" id="ARBA00022692"/>
    </source>
</evidence>
<evidence type="ECO:0000313" key="8">
    <source>
        <dbReference type="EMBL" id="VAV95991.1"/>
    </source>
</evidence>
<dbReference type="PANTHER" id="PTHR30576:SF21">
    <property type="entry name" value="UDP-GLUCOSE:UNDECAPRENYL-PHOSPHATE GLUCOSE-1-PHOSPHATE TRANSFERASE"/>
    <property type="match status" value="1"/>
</dbReference>
<dbReference type="AlphaFoldDB" id="A0A3B0RY48"/>
<feature type="non-terminal residue" evidence="8">
    <location>
        <position position="1"/>
    </location>
</feature>
<dbReference type="GO" id="GO:0009242">
    <property type="term" value="P:colanic acid biosynthetic process"/>
    <property type="evidence" value="ECO:0007669"/>
    <property type="project" value="TreeGrafter"/>
</dbReference>
<evidence type="ECO:0000256" key="1">
    <source>
        <dbReference type="ARBA" id="ARBA00004141"/>
    </source>
</evidence>
<dbReference type="PANTHER" id="PTHR30576">
    <property type="entry name" value="COLANIC BIOSYNTHESIS UDP-GLUCOSE LIPID CARRIER TRANSFERASE"/>
    <property type="match status" value="1"/>
</dbReference>
<proteinExistence type="predicted"/>
<feature type="domain" description="Bacterial sugar transferase" evidence="7">
    <location>
        <begin position="193"/>
        <end position="377"/>
    </location>
</feature>
<sequence length="383" mass="41821">STWGLVVLGLLAFGFALKISDAFSRVWLVAWSAATLIVIALARIIAARLLRSMIGDGGIFSRRIAIVGATKLGARFAEHVGAAENGISIVGLFEAGLPDNGDDHDEAVAGDLSALELAARNGEIDDIVIAAPRASRAEMDRLARRLSSLPVSISICPNTHWLDHTGGAVTSVGGASVLSLYRRPLEGWGSILKTIEDFVLGAILLVALSPVLLLVAIAVKLQGKGPILFAQQRHGFNNAVFRIYKFRTMTVAEDGEAIQQAQKDDVRITPLGKFLRRYSLDELPQLFNVIRGEMSLVGPRPHALAHNHQYAQLIENYSGRHKVKPGITGWAQVNGYRGETSENELMEQRVNYDLSYIDSWSLWFDFKILLMTIMAVVFPKNAV</sequence>
<dbReference type="GO" id="GO:0016020">
    <property type="term" value="C:membrane"/>
    <property type="evidence" value="ECO:0007669"/>
    <property type="project" value="UniProtKB-SubCell"/>
</dbReference>
<feature type="transmembrane region" description="Helical" evidence="6">
    <location>
        <begin position="26"/>
        <end position="46"/>
    </location>
</feature>
<dbReference type="EMBL" id="UOEH01000182">
    <property type="protein sequence ID" value="VAV95991.1"/>
    <property type="molecule type" value="Genomic_DNA"/>
</dbReference>
<reference evidence="8" key="1">
    <citation type="submission" date="2018-06" db="EMBL/GenBank/DDBJ databases">
        <authorList>
            <person name="Zhirakovskaya E."/>
        </authorList>
    </citation>
    <scope>NUCLEOTIDE SEQUENCE</scope>
</reference>
<evidence type="ECO:0000256" key="6">
    <source>
        <dbReference type="SAM" id="Phobius"/>
    </source>
</evidence>
<dbReference type="InterPro" id="IPR017473">
    <property type="entry name" value="Undecaprenyl-P_gluc_Ptfrase"/>
</dbReference>
<gene>
    <name evidence="8" type="ORF">MNBD_ALPHA05-1600</name>
</gene>
<dbReference type="SUPFAM" id="SSF51735">
    <property type="entry name" value="NAD(P)-binding Rossmann-fold domains"/>
    <property type="match status" value="1"/>
</dbReference>
<accession>A0A3B0RY48</accession>
<evidence type="ECO:0000259" key="7">
    <source>
        <dbReference type="Pfam" id="PF02397"/>
    </source>
</evidence>